<comment type="caution">
    <text evidence="2">The sequence shown here is derived from an EMBL/GenBank/DDBJ whole genome shotgun (WGS) entry which is preliminary data.</text>
</comment>
<dbReference type="Proteomes" id="UP001642483">
    <property type="component" value="Unassembled WGS sequence"/>
</dbReference>
<evidence type="ECO:0000256" key="1">
    <source>
        <dbReference type="SAM" id="MobiDB-lite"/>
    </source>
</evidence>
<feature type="region of interest" description="Disordered" evidence="1">
    <location>
        <begin position="1"/>
        <end position="106"/>
    </location>
</feature>
<feature type="compositionally biased region" description="Low complexity" evidence="1">
    <location>
        <begin position="26"/>
        <end position="59"/>
    </location>
</feature>
<keyword evidence="3" id="KW-1185">Reference proteome</keyword>
<dbReference type="EMBL" id="CAWYQH010000079">
    <property type="protein sequence ID" value="CAK8680981.1"/>
    <property type="molecule type" value="Genomic_DNA"/>
</dbReference>
<gene>
    <name evidence="2" type="ORF">CVLEPA_LOCUS11205</name>
</gene>
<feature type="compositionally biased region" description="Polar residues" evidence="1">
    <location>
        <begin position="79"/>
        <end position="89"/>
    </location>
</feature>
<proteinExistence type="predicted"/>
<organism evidence="2 3">
    <name type="scientific">Clavelina lepadiformis</name>
    <name type="common">Light-bulb sea squirt</name>
    <name type="synonym">Ascidia lepadiformis</name>
    <dbReference type="NCBI Taxonomy" id="159417"/>
    <lineage>
        <taxon>Eukaryota</taxon>
        <taxon>Metazoa</taxon>
        <taxon>Chordata</taxon>
        <taxon>Tunicata</taxon>
        <taxon>Ascidiacea</taxon>
        <taxon>Aplousobranchia</taxon>
        <taxon>Clavelinidae</taxon>
        <taxon>Clavelina</taxon>
    </lineage>
</organism>
<protein>
    <submittedName>
        <fullName evidence="2">Uncharacterized protein</fullName>
    </submittedName>
</protein>
<evidence type="ECO:0000313" key="3">
    <source>
        <dbReference type="Proteomes" id="UP001642483"/>
    </source>
</evidence>
<name>A0ABP0FMZ7_CLALP</name>
<sequence length="106" mass="10844">MEKTNPNGKKALSEDSETPSIDHSNNHVSSSSLLVSPAAPVVVPKLQSQSQNSSCSTSSLPTGRNVNVIPPLGEGEASNLMSATNSLSSGGVTFTTTGTTVRQKAC</sequence>
<evidence type="ECO:0000313" key="2">
    <source>
        <dbReference type="EMBL" id="CAK8680981.1"/>
    </source>
</evidence>
<accession>A0ABP0FMZ7</accession>
<feature type="compositionally biased region" description="Low complexity" evidence="1">
    <location>
        <begin position="90"/>
        <end position="106"/>
    </location>
</feature>
<reference evidence="2 3" key="1">
    <citation type="submission" date="2024-02" db="EMBL/GenBank/DDBJ databases">
        <authorList>
            <person name="Daric V."/>
            <person name="Darras S."/>
        </authorList>
    </citation>
    <scope>NUCLEOTIDE SEQUENCE [LARGE SCALE GENOMIC DNA]</scope>
</reference>